<dbReference type="RefSeq" id="XP_001211980.1">
    <property type="nucleotide sequence ID" value="XM_001211980.1"/>
</dbReference>
<keyword evidence="1" id="KW-0863">Zinc-finger</keyword>
<dbReference type="Gene3D" id="3.30.420.10">
    <property type="entry name" value="Ribonuclease H-like superfamily/Ribonuclease H"/>
    <property type="match status" value="1"/>
</dbReference>
<dbReference type="InterPro" id="IPR013087">
    <property type="entry name" value="Znf_C2H2_type"/>
</dbReference>
<organism evidence="4 5">
    <name type="scientific">Aspergillus terreus (strain NIH 2624 / FGSC A1156)</name>
    <dbReference type="NCBI Taxonomy" id="341663"/>
    <lineage>
        <taxon>Eukaryota</taxon>
        <taxon>Fungi</taxon>
        <taxon>Dikarya</taxon>
        <taxon>Ascomycota</taxon>
        <taxon>Pezizomycotina</taxon>
        <taxon>Eurotiomycetes</taxon>
        <taxon>Eurotiomycetidae</taxon>
        <taxon>Eurotiales</taxon>
        <taxon>Aspergillaceae</taxon>
        <taxon>Aspergillus</taxon>
        <taxon>Aspergillus subgen. Circumdati</taxon>
    </lineage>
</organism>
<dbReference type="STRING" id="341663.Q0CU32"/>
<dbReference type="GO" id="GO:0008270">
    <property type="term" value="F:zinc ion binding"/>
    <property type="evidence" value="ECO:0007669"/>
    <property type="project" value="UniProtKB-KW"/>
</dbReference>
<evidence type="ECO:0000313" key="4">
    <source>
        <dbReference type="EMBL" id="EAU36076.1"/>
    </source>
</evidence>
<keyword evidence="1" id="KW-0479">Metal-binding</keyword>
<dbReference type="PROSITE" id="PS00028">
    <property type="entry name" value="ZINC_FINGER_C2H2_1"/>
    <property type="match status" value="1"/>
</dbReference>
<dbReference type="GO" id="GO:0003676">
    <property type="term" value="F:nucleic acid binding"/>
    <property type="evidence" value="ECO:0007669"/>
    <property type="project" value="InterPro"/>
</dbReference>
<evidence type="ECO:0000256" key="2">
    <source>
        <dbReference type="SAM" id="MobiDB-lite"/>
    </source>
</evidence>
<dbReference type="AlphaFoldDB" id="Q0CU32"/>
<dbReference type="OrthoDB" id="16516at2759"/>
<reference evidence="5" key="1">
    <citation type="submission" date="2005-09" db="EMBL/GenBank/DDBJ databases">
        <title>Annotation of the Aspergillus terreus NIH2624 genome.</title>
        <authorList>
            <person name="Birren B.W."/>
            <person name="Lander E.S."/>
            <person name="Galagan J.E."/>
            <person name="Nusbaum C."/>
            <person name="Devon K."/>
            <person name="Henn M."/>
            <person name="Ma L.-J."/>
            <person name="Jaffe D.B."/>
            <person name="Butler J."/>
            <person name="Alvarez P."/>
            <person name="Gnerre S."/>
            <person name="Grabherr M."/>
            <person name="Kleber M."/>
            <person name="Mauceli E.W."/>
            <person name="Brockman W."/>
            <person name="Rounsley S."/>
            <person name="Young S.K."/>
            <person name="LaButti K."/>
            <person name="Pushparaj V."/>
            <person name="DeCaprio D."/>
            <person name="Crawford M."/>
            <person name="Koehrsen M."/>
            <person name="Engels R."/>
            <person name="Montgomery P."/>
            <person name="Pearson M."/>
            <person name="Howarth C."/>
            <person name="Larson L."/>
            <person name="Luoma S."/>
            <person name="White J."/>
            <person name="Alvarado L."/>
            <person name="Kodira C.D."/>
            <person name="Zeng Q."/>
            <person name="Oleary S."/>
            <person name="Yandava C."/>
            <person name="Denning D.W."/>
            <person name="Nierman W.C."/>
            <person name="Milne T."/>
            <person name="Madden K."/>
        </authorList>
    </citation>
    <scope>NUCLEOTIDE SEQUENCE [LARGE SCALE GENOMIC DNA]</scope>
    <source>
        <strain evidence="5">NIH 2624 / FGSC A1156</strain>
    </source>
</reference>
<dbReference type="PROSITE" id="PS50157">
    <property type="entry name" value="ZINC_FINGER_C2H2_2"/>
    <property type="match status" value="1"/>
</dbReference>
<name>Q0CU32_ASPTN</name>
<dbReference type="InterPro" id="IPR036397">
    <property type="entry name" value="RNaseH_sf"/>
</dbReference>
<evidence type="ECO:0000313" key="5">
    <source>
        <dbReference type="Proteomes" id="UP000007963"/>
    </source>
</evidence>
<gene>
    <name evidence="4" type="ORF">ATEG_02802</name>
</gene>
<dbReference type="HOGENOM" id="CLU_888474_0_0_1"/>
<dbReference type="SMART" id="SM00355">
    <property type="entry name" value="ZnF_C2H2"/>
    <property type="match status" value="2"/>
</dbReference>
<protein>
    <recommendedName>
        <fullName evidence="3">C2H2-type domain-containing protein</fullName>
    </recommendedName>
</protein>
<feature type="domain" description="C2H2-type" evidence="3">
    <location>
        <begin position="40"/>
        <end position="68"/>
    </location>
</feature>
<evidence type="ECO:0000259" key="3">
    <source>
        <dbReference type="PROSITE" id="PS50157"/>
    </source>
</evidence>
<dbReference type="EMBL" id="CH476597">
    <property type="protein sequence ID" value="EAU36076.1"/>
    <property type="molecule type" value="Genomic_DNA"/>
</dbReference>
<accession>Q0CU32</accession>
<keyword evidence="1" id="KW-0862">Zinc</keyword>
<feature type="region of interest" description="Disordered" evidence="2">
    <location>
        <begin position="54"/>
        <end position="87"/>
    </location>
</feature>
<sequence length="313" mass="35070">MASSRRSRRNKRLFTCPCCLAPIRGMGALREHQNVLDHKLPCAECPRKFVDSDALEQHSIQRHRKSAKPKRRGRYGTPKRGQPSSVMRVHESTATLLSVTDSLSAIALEDETSIMSLGRRQSNHPPTILDPVLGFPATEQSSCTTTPHRSDDTLLSITGRINTIAVAAGLSSDSLWQHQHLHPLTILDTTEQATIFQALSASCHPQDRRRAQGYTMPPSPADSTKFAYRSIIQRGRFRETPRSELGQLPEKRQAIVIDCEMVEVTGRRRELAFLSAIDFLTGEVLIDNYVHPVSTVTDWGSALRFRDVLRKRA</sequence>
<dbReference type="Proteomes" id="UP000007963">
    <property type="component" value="Unassembled WGS sequence"/>
</dbReference>
<dbReference type="GeneID" id="4318119"/>
<evidence type="ECO:0000256" key="1">
    <source>
        <dbReference type="PROSITE-ProRule" id="PRU00042"/>
    </source>
</evidence>
<dbReference type="Gene3D" id="3.30.160.60">
    <property type="entry name" value="Classic Zinc Finger"/>
    <property type="match status" value="1"/>
</dbReference>
<feature type="compositionally biased region" description="Basic residues" evidence="2">
    <location>
        <begin position="60"/>
        <end position="74"/>
    </location>
</feature>
<dbReference type="VEuPathDB" id="FungiDB:ATEG_02802"/>
<proteinExistence type="predicted"/>